<gene>
    <name evidence="3" type="ORF">ONE63_001142</name>
</gene>
<evidence type="ECO:0000256" key="1">
    <source>
        <dbReference type="SAM" id="MobiDB-lite"/>
    </source>
</evidence>
<sequence length="225" mass="24907">MFNTTGLDVSVGRVLLDMPCDCGVLDHWGRDLLNVPRYPAPPLLPAVAAENLLCRVGLGPGAALVSVADYKANSCGFFSFNLDVLLIVAVSLGVVLVAVVVMAVVCCRRRARRRRKRRWDKAGSNGTNGGPAAMPTVLMDISDDKEVQEALRRKNSRSKAMQFKRVIQPQPEEERRMLKGHVQGPYTLVVPDGRVYRETELHVIVERAEPLRDLRDREPLQEPGG</sequence>
<accession>A0AAV7XFD3</accession>
<keyword evidence="2" id="KW-0472">Membrane</keyword>
<dbReference type="AlphaFoldDB" id="A0AAV7XFD3"/>
<evidence type="ECO:0000313" key="3">
    <source>
        <dbReference type="EMBL" id="KAJ1523263.1"/>
    </source>
</evidence>
<organism evidence="3 4">
    <name type="scientific">Megalurothrips usitatus</name>
    <name type="common">bean blossom thrips</name>
    <dbReference type="NCBI Taxonomy" id="439358"/>
    <lineage>
        <taxon>Eukaryota</taxon>
        <taxon>Metazoa</taxon>
        <taxon>Ecdysozoa</taxon>
        <taxon>Arthropoda</taxon>
        <taxon>Hexapoda</taxon>
        <taxon>Insecta</taxon>
        <taxon>Pterygota</taxon>
        <taxon>Neoptera</taxon>
        <taxon>Paraneoptera</taxon>
        <taxon>Thysanoptera</taxon>
        <taxon>Terebrantia</taxon>
        <taxon>Thripoidea</taxon>
        <taxon>Thripidae</taxon>
        <taxon>Megalurothrips</taxon>
    </lineage>
</organism>
<proteinExistence type="predicted"/>
<evidence type="ECO:0000313" key="4">
    <source>
        <dbReference type="Proteomes" id="UP001075354"/>
    </source>
</evidence>
<feature type="transmembrane region" description="Helical" evidence="2">
    <location>
        <begin position="84"/>
        <end position="107"/>
    </location>
</feature>
<comment type="caution">
    <text evidence="3">The sequence shown here is derived from an EMBL/GenBank/DDBJ whole genome shotgun (WGS) entry which is preliminary data.</text>
</comment>
<protein>
    <submittedName>
        <fullName evidence="3">Uncharacterized protein</fullName>
    </submittedName>
</protein>
<dbReference type="EMBL" id="JAPTSV010000010">
    <property type="protein sequence ID" value="KAJ1523263.1"/>
    <property type="molecule type" value="Genomic_DNA"/>
</dbReference>
<evidence type="ECO:0000256" key="2">
    <source>
        <dbReference type="SAM" id="Phobius"/>
    </source>
</evidence>
<keyword evidence="2" id="KW-1133">Transmembrane helix</keyword>
<reference evidence="3" key="1">
    <citation type="submission" date="2022-12" db="EMBL/GenBank/DDBJ databases">
        <title>Chromosome-level genome assembly of the bean flower thrips Megalurothrips usitatus.</title>
        <authorList>
            <person name="Ma L."/>
            <person name="Liu Q."/>
            <person name="Li H."/>
            <person name="Cai W."/>
        </authorList>
    </citation>
    <scope>NUCLEOTIDE SEQUENCE</scope>
    <source>
        <strain evidence="3">Cailab_2022a</strain>
    </source>
</reference>
<feature type="region of interest" description="Disordered" evidence="1">
    <location>
        <begin position="117"/>
        <end position="136"/>
    </location>
</feature>
<name>A0AAV7XFD3_9NEOP</name>
<keyword evidence="4" id="KW-1185">Reference proteome</keyword>
<dbReference type="Proteomes" id="UP001075354">
    <property type="component" value="Chromosome 10"/>
</dbReference>
<keyword evidence="2" id="KW-0812">Transmembrane</keyword>